<evidence type="ECO:0000313" key="3">
    <source>
        <dbReference type="Proteomes" id="UP000587415"/>
    </source>
</evidence>
<keyword evidence="1" id="KW-1133">Transmembrane helix</keyword>
<dbReference type="RefSeq" id="WP_245161458.1">
    <property type="nucleotide sequence ID" value="NZ_JAATJM010000001.1"/>
</dbReference>
<feature type="transmembrane region" description="Helical" evidence="1">
    <location>
        <begin position="83"/>
        <end position="104"/>
    </location>
</feature>
<comment type="caution">
    <text evidence="2">The sequence shown here is derived from an EMBL/GenBank/DDBJ whole genome shotgun (WGS) entry which is preliminary data.</text>
</comment>
<feature type="transmembrane region" description="Helical" evidence="1">
    <location>
        <begin position="166"/>
        <end position="188"/>
    </location>
</feature>
<keyword evidence="1" id="KW-0812">Transmembrane</keyword>
<feature type="transmembrane region" description="Helical" evidence="1">
    <location>
        <begin position="57"/>
        <end position="76"/>
    </location>
</feature>
<dbReference type="Pfam" id="PF19700">
    <property type="entry name" value="DUF6198"/>
    <property type="match status" value="1"/>
</dbReference>
<dbReference type="PANTHER" id="PTHR40078">
    <property type="entry name" value="INTEGRAL MEMBRANE PROTEIN-RELATED"/>
    <property type="match status" value="1"/>
</dbReference>
<reference evidence="2 3" key="1">
    <citation type="submission" date="2020-03" db="EMBL/GenBank/DDBJ databases">
        <title>Genomic Encyclopedia of Type Strains, Phase IV (KMG-IV): sequencing the most valuable type-strain genomes for metagenomic binning, comparative biology and taxonomic classification.</title>
        <authorList>
            <person name="Goeker M."/>
        </authorList>
    </citation>
    <scope>NUCLEOTIDE SEQUENCE [LARGE SCALE GENOMIC DNA]</scope>
    <source>
        <strain evidence="2 3">DSM 4736</strain>
    </source>
</reference>
<organism evidence="2 3">
    <name type="scientific">Brevundimonas alba</name>
    <dbReference type="NCBI Taxonomy" id="74314"/>
    <lineage>
        <taxon>Bacteria</taxon>
        <taxon>Pseudomonadati</taxon>
        <taxon>Pseudomonadota</taxon>
        <taxon>Alphaproteobacteria</taxon>
        <taxon>Caulobacterales</taxon>
        <taxon>Caulobacteraceae</taxon>
        <taxon>Brevundimonas</taxon>
    </lineage>
</organism>
<sequence>MEFKSKCFQLLRMFIRRFCQLQLGLLLYGASLAMMVRADLGLNPWSVLHEGLSERTGISLGMTVNIVGALVLLVWIPLRQKPGIGTVCNVLVIGAAADAALSVLPPVTGLPLRIALLLSAILLNAAATGAYIGAGLGPGPRDGLTTGGVRLTGWDIRWMRGLIEGLVLLHGWMLGGTIGAGTLIYALANGPLLQFFIPLFEVRQTVRVRSGVVPAAAANDC</sequence>
<keyword evidence="1" id="KW-0472">Membrane</keyword>
<dbReference type="InterPro" id="IPR038750">
    <property type="entry name" value="YczE/YyaS-like"/>
</dbReference>
<dbReference type="PANTHER" id="PTHR40078:SF1">
    <property type="entry name" value="INTEGRAL MEMBRANE PROTEIN"/>
    <property type="match status" value="1"/>
</dbReference>
<keyword evidence="3" id="KW-1185">Reference proteome</keyword>
<proteinExistence type="predicted"/>
<evidence type="ECO:0008006" key="4">
    <source>
        <dbReference type="Google" id="ProtNLM"/>
    </source>
</evidence>
<dbReference type="EMBL" id="JAATJM010000001">
    <property type="protein sequence ID" value="NJC41713.1"/>
    <property type="molecule type" value="Genomic_DNA"/>
</dbReference>
<feature type="transmembrane region" description="Helical" evidence="1">
    <location>
        <begin position="110"/>
        <end position="132"/>
    </location>
</feature>
<name>A0A7X5YL38_9CAUL</name>
<gene>
    <name evidence="2" type="ORF">GGQ87_001971</name>
</gene>
<protein>
    <recommendedName>
        <fullName evidence="4">Integral membrane protein</fullName>
    </recommendedName>
</protein>
<evidence type="ECO:0000313" key="2">
    <source>
        <dbReference type="EMBL" id="NJC41713.1"/>
    </source>
</evidence>
<evidence type="ECO:0000256" key="1">
    <source>
        <dbReference type="SAM" id="Phobius"/>
    </source>
</evidence>
<accession>A0A7X5YL38</accession>
<dbReference type="Proteomes" id="UP000587415">
    <property type="component" value="Unassembled WGS sequence"/>
</dbReference>
<dbReference type="AlphaFoldDB" id="A0A7X5YL38"/>